<sequence length="652" mass="70222">MSGSSTDQLLFTLPEDEAQRTKVLGQVVDIAQNLWRTEPRSPELDFLAQNIGDAARFEANRIPLGQSGLLEFFCSVVSTQGLRSTLIVQCLRIIGNSSADTDENRARVVASGCLPSIVSFLNDDSILAFVIPVLFNISVDYGRICLQVGLKFFILTNLMIEPAQKAIYQAGINPELVSLISGPRLEPAASLMSYISKLLGFVATQEPEANLVHPATPFSLLGLANDQPSPIDAEEFLGQASVALTYLSQEQYQQSFLETPGSITLILNTFFTTCESIDVSEEGPDGEAQLNQVQTAFTATLADLSAQAKFASSCSLDGPEVQTLQDWISSPHIQLRSAACLALGNIARSDEKCIYLVQQLAIHKPLITNLSDPSNVDAGLLHSVLSFLKNLAIPVENKAILGSAGLLEPEVVPRIWDLDTQTQVQFDAVSLTRLLLVNCPANVHRIIEQDPSTQRSKLHSLIDLNKRSDQEPTQMESARAIAVVCRVLHSSPTSGINQESLTDSPPSLTSFYSAHDIPHKRHATSRSPNQIPRPPVGATLRVRTNGAHSRGCSGRCAGHESIRTVEMITGEPTITPPSPSPSPSQLPSSASTSAEIAKLASLSAQAPAPTKSTREVDRENALVLVAALLQQCQGGLSDDARGTFERLLREGG</sequence>
<dbReference type="InterPro" id="IPR040144">
    <property type="entry name" value="RAP1GDS1"/>
</dbReference>
<dbReference type="GO" id="GO:0005783">
    <property type="term" value="C:endoplasmic reticulum"/>
    <property type="evidence" value="ECO:0007669"/>
    <property type="project" value="UniProtKB-SubCell"/>
</dbReference>
<dbReference type="PANTHER" id="PTHR10957">
    <property type="entry name" value="RAP1 GTPASE-GDP DISSOCIATION STIMULATOR 1"/>
    <property type="match status" value="1"/>
</dbReference>
<dbReference type="SUPFAM" id="SSF48371">
    <property type="entry name" value="ARM repeat"/>
    <property type="match status" value="1"/>
</dbReference>
<keyword evidence="4" id="KW-0963">Cytoplasm</keyword>
<dbReference type="GO" id="GO:0005085">
    <property type="term" value="F:guanyl-nucleotide exchange factor activity"/>
    <property type="evidence" value="ECO:0007669"/>
    <property type="project" value="InterPro"/>
</dbReference>
<evidence type="ECO:0000256" key="7">
    <source>
        <dbReference type="SAM" id="MobiDB-lite"/>
    </source>
</evidence>
<keyword evidence="6" id="KW-0496">Mitochondrion</keyword>
<evidence type="ECO:0000256" key="4">
    <source>
        <dbReference type="ARBA" id="ARBA00022490"/>
    </source>
</evidence>
<dbReference type="EMBL" id="JAWHQM010000031">
    <property type="protein sequence ID" value="KAK5633283.1"/>
    <property type="molecule type" value="Genomic_DNA"/>
</dbReference>
<dbReference type="Gene3D" id="1.25.10.10">
    <property type="entry name" value="Leucine-rich Repeat Variant"/>
    <property type="match status" value="2"/>
</dbReference>
<evidence type="ECO:0000256" key="3">
    <source>
        <dbReference type="ARBA" id="ARBA00004514"/>
    </source>
</evidence>
<feature type="compositionally biased region" description="Pro residues" evidence="7">
    <location>
        <begin position="574"/>
        <end position="584"/>
    </location>
</feature>
<name>A0AAN7UNZ3_9PEZI</name>
<evidence type="ECO:0000313" key="9">
    <source>
        <dbReference type="Proteomes" id="UP001305414"/>
    </source>
</evidence>
<proteinExistence type="predicted"/>
<evidence type="ECO:0000256" key="5">
    <source>
        <dbReference type="ARBA" id="ARBA00022824"/>
    </source>
</evidence>
<accession>A0AAN7UNZ3</accession>
<dbReference type="InterPro" id="IPR011989">
    <property type="entry name" value="ARM-like"/>
</dbReference>
<evidence type="ECO:0000256" key="2">
    <source>
        <dbReference type="ARBA" id="ARBA00004240"/>
    </source>
</evidence>
<keyword evidence="9" id="KW-1185">Reference proteome</keyword>
<protein>
    <recommendedName>
        <fullName evidence="10">ARM repeat-containing protein</fullName>
    </recommendedName>
</protein>
<dbReference type="AlphaFoldDB" id="A0AAN7UNZ3"/>
<dbReference type="InterPro" id="IPR000225">
    <property type="entry name" value="Armadillo"/>
</dbReference>
<dbReference type="SMART" id="SM00185">
    <property type="entry name" value="ARM"/>
    <property type="match status" value="3"/>
</dbReference>
<evidence type="ECO:0000313" key="8">
    <source>
        <dbReference type="EMBL" id="KAK5633283.1"/>
    </source>
</evidence>
<keyword evidence="5" id="KW-0256">Endoplasmic reticulum</keyword>
<evidence type="ECO:0008006" key="10">
    <source>
        <dbReference type="Google" id="ProtNLM"/>
    </source>
</evidence>
<reference evidence="8 9" key="1">
    <citation type="submission" date="2023-10" db="EMBL/GenBank/DDBJ databases">
        <title>Draft genome sequence of Xylaria bambusicola isolate GMP-LS, the root and basal stem rot pathogen of sugarcane in Indonesia.</title>
        <authorList>
            <person name="Selvaraj P."/>
            <person name="Muralishankar V."/>
            <person name="Muruganantham S."/>
            <person name="Sp S."/>
            <person name="Haryani S."/>
            <person name="Lau K.J.X."/>
            <person name="Naqvi N.I."/>
        </authorList>
    </citation>
    <scope>NUCLEOTIDE SEQUENCE [LARGE SCALE GENOMIC DNA]</scope>
    <source>
        <strain evidence="8">GMP-LS</strain>
    </source>
</reference>
<comment type="subcellular location">
    <subcellularLocation>
        <location evidence="3">Cytoplasm</location>
        <location evidence="3">Cytosol</location>
    </subcellularLocation>
    <subcellularLocation>
        <location evidence="2">Endoplasmic reticulum</location>
    </subcellularLocation>
    <subcellularLocation>
        <location evidence="1">Mitochondrion</location>
    </subcellularLocation>
</comment>
<evidence type="ECO:0000256" key="6">
    <source>
        <dbReference type="ARBA" id="ARBA00023128"/>
    </source>
</evidence>
<dbReference type="GO" id="GO:0005739">
    <property type="term" value="C:mitochondrion"/>
    <property type="evidence" value="ECO:0007669"/>
    <property type="project" value="UniProtKB-SubCell"/>
</dbReference>
<evidence type="ECO:0000256" key="1">
    <source>
        <dbReference type="ARBA" id="ARBA00004173"/>
    </source>
</evidence>
<dbReference type="Proteomes" id="UP001305414">
    <property type="component" value="Unassembled WGS sequence"/>
</dbReference>
<comment type="caution">
    <text evidence="8">The sequence shown here is derived from an EMBL/GenBank/DDBJ whole genome shotgun (WGS) entry which is preliminary data.</text>
</comment>
<dbReference type="GO" id="GO:0005829">
    <property type="term" value="C:cytosol"/>
    <property type="evidence" value="ECO:0007669"/>
    <property type="project" value="UniProtKB-SubCell"/>
</dbReference>
<organism evidence="8 9">
    <name type="scientific">Xylaria bambusicola</name>
    <dbReference type="NCBI Taxonomy" id="326684"/>
    <lineage>
        <taxon>Eukaryota</taxon>
        <taxon>Fungi</taxon>
        <taxon>Dikarya</taxon>
        <taxon>Ascomycota</taxon>
        <taxon>Pezizomycotina</taxon>
        <taxon>Sordariomycetes</taxon>
        <taxon>Xylariomycetidae</taxon>
        <taxon>Xylariales</taxon>
        <taxon>Xylariaceae</taxon>
        <taxon>Xylaria</taxon>
    </lineage>
</organism>
<feature type="region of interest" description="Disordered" evidence="7">
    <location>
        <begin position="570"/>
        <end position="593"/>
    </location>
</feature>
<gene>
    <name evidence="8" type="ORF">RRF57_008997</name>
</gene>
<dbReference type="InterPro" id="IPR016024">
    <property type="entry name" value="ARM-type_fold"/>
</dbReference>